<sequence length="79" mass="9642">MKSRDNGDLRFHCANFLIKVRVRKRLHFILDTTKASSNFEKYVYMERKRARDKKWLVQFQSKCIDESQEEKSWFGCCFI</sequence>
<comment type="caution">
    <text evidence="1">The sequence shown here is derived from an EMBL/GenBank/DDBJ whole genome shotgun (WGS) entry which is preliminary data.</text>
</comment>
<reference evidence="1 2" key="1">
    <citation type="submission" date="2018-10" db="EMBL/GenBank/DDBJ databases">
        <title>A high-quality apple genome assembly.</title>
        <authorList>
            <person name="Hu J."/>
        </authorList>
    </citation>
    <scope>NUCLEOTIDE SEQUENCE [LARGE SCALE GENOMIC DNA]</scope>
    <source>
        <strain evidence="2">cv. HFTH1</strain>
        <tissue evidence="1">Young leaf</tissue>
    </source>
</reference>
<proteinExistence type="predicted"/>
<dbReference type="Proteomes" id="UP000290289">
    <property type="component" value="Chromosome 15"/>
</dbReference>
<name>A0A498HV29_MALDO</name>
<evidence type="ECO:0000313" key="1">
    <source>
        <dbReference type="EMBL" id="RXH75448.1"/>
    </source>
</evidence>
<dbReference type="EMBL" id="RDQH01000341">
    <property type="protein sequence ID" value="RXH75448.1"/>
    <property type="molecule type" value="Genomic_DNA"/>
</dbReference>
<evidence type="ECO:0000313" key="2">
    <source>
        <dbReference type="Proteomes" id="UP000290289"/>
    </source>
</evidence>
<protein>
    <submittedName>
        <fullName evidence="1">Uncharacterized protein</fullName>
    </submittedName>
</protein>
<organism evidence="1 2">
    <name type="scientific">Malus domestica</name>
    <name type="common">Apple</name>
    <name type="synonym">Pyrus malus</name>
    <dbReference type="NCBI Taxonomy" id="3750"/>
    <lineage>
        <taxon>Eukaryota</taxon>
        <taxon>Viridiplantae</taxon>
        <taxon>Streptophyta</taxon>
        <taxon>Embryophyta</taxon>
        <taxon>Tracheophyta</taxon>
        <taxon>Spermatophyta</taxon>
        <taxon>Magnoliopsida</taxon>
        <taxon>eudicotyledons</taxon>
        <taxon>Gunneridae</taxon>
        <taxon>Pentapetalae</taxon>
        <taxon>rosids</taxon>
        <taxon>fabids</taxon>
        <taxon>Rosales</taxon>
        <taxon>Rosaceae</taxon>
        <taxon>Amygdaloideae</taxon>
        <taxon>Maleae</taxon>
        <taxon>Malus</taxon>
    </lineage>
</organism>
<keyword evidence="2" id="KW-1185">Reference proteome</keyword>
<gene>
    <name evidence="1" type="ORF">DVH24_030169</name>
</gene>
<accession>A0A498HV29</accession>
<dbReference type="AlphaFoldDB" id="A0A498HV29"/>